<reference evidence="1" key="2">
    <citation type="submission" date="2025-03" db="EMBL/GenBank/DDBJ databases">
        <authorList>
            <consortium name="ELIXIR-Norway"/>
            <consortium name="Elixir Norway"/>
        </authorList>
    </citation>
    <scope>NUCLEOTIDE SEQUENCE</scope>
</reference>
<gene>
    <name evidence="1" type="ORF">MRATA1EN22A_LOCUS27172</name>
</gene>
<dbReference type="EMBL" id="OX596092">
    <property type="protein sequence ID" value="CAN0561349.1"/>
    <property type="molecule type" value="Genomic_DNA"/>
</dbReference>
<dbReference type="Proteomes" id="UP001162501">
    <property type="component" value="Chromosome 8"/>
</dbReference>
<evidence type="ECO:0000313" key="1">
    <source>
        <dbReference type="EMBL" id="CAN0561349.1"/>
    </source>
</evidence>
<proteinExistence type="predicted"/>
<name>A0AC60A9N5_RANTA</name>
<reference evidence="1" key="1">
    <citation type="submission" date="2023-05" db="EMBL/GenBank/DDBJ databases">
        <authorList>
            <consortium name="ELIXIR-Norway"/>
        </authorList>
    </citation>
    <scope>NUCLEOTIDE SEQUENCE</scope>
</reference>
<protein>
    <submittedName>
        <fullName evidence="1">Uncharacterized protein</fullName>
    </submittedName>
</protein>
<sequence length="124" mass="12381">MAAAPAPGKGNPARGARPPGNRSADSAVSERDRSPSGRAVSFARPRGSGAAAARGQLGTRGPDGAALQPTPRPPRPADRSPTSLGARTARVPSPCGRCSHMASGILVPGPGMGTHPLCSESRKS</sequence>
<evidence type="ECO:0000313" key="2">
    <source>
        <dbReference type="Proteomes" id="UP001162501"/>
    </source>
</evidence>
<accession>A0AC60A9N5</accession>
<organism evidence="1 2">
    <name type="scientific">Rangifer tarandus platyrhynchus</name>
    <name type="common">Svalbard reindeer</name>
    <dbReference type="NCBI Taxonomy" id="3082113"/>
    <lineage>
        <taxon>Eukaryota</taxon>
        <taxon>Metazoa</taxon>
        <taxon>Chordata</taxon>
        <taxon>Craniata</taxon>
        <taxon>Vertebrata</taxon>
        <taxon>Euteleostomi</taxon>
        <taxon>Mammalia</taxon>
        <taxon>Eutheria</taxon>
        <taxon>Laurasiatheria</taxon>
        <taxon>Artiodactyla</taxon>
        <taxon>Ruminantia</taxon>
        <taxon>Pecora</taxon>
        <taxon>Cervidae</taxon>
        <taxon>Odocoileinae</taxon>
        <taxon>Rangifer</taxon>
    </lineage>
</organism>